<gene>
    <name evidence="4" type="ORF">J2851_005207</name>
</gene>
<dbReference type="SUPFAM" id="SSF143447">
    <property type="entry name" value="AMMECR1-like"/>
    <property type="match status" value="1"/>
</dbReference>
<dbReference type="InterPro" id="IPR002733">
    <property type="entry name" value="AMMECR1_domain"/>
</dbReference>
<organism evidence="4 5">
    <name type="scientific">Azospirillum rugosum</name>
    <dbReference type="NCBI Taxonomy" id="416170"/>
    <lineage>
        <taxon>Bacteria</taxon>
        <taxon>Pseudomonadati</taxon>
        <taxon>Pseudomonadota</taxon>
        <taxon>Alphaproteobacteria</taxon>
        <taxon>Rhodospirillales</taxon>
        <taxon>Azospirillaceae</taxon>
        <taxon>Azospirillum</taxon>
    </lineage>
</organism>
<dbReference type="PANTHER" id="PTHR11060:SF0">
    <property type="entry name" value="PROTEIN MEMO1"/>
    <property type="match status" value="1"/>
</dbReference>
<dbReference type="NCBIfam" id="TIGR04336">
    <property type="entry name" value="AmmeMemoSam_B"/>
    <property type="match status" value="1"/>
</dbReference>
<protein>
    <recommendedName>
        <fullName evidence="2">MEMO1 family protein J2851_005207</fullName>
    </recommendedName>
</protein>
<dbReference type="InterPro" id="IPR002737">
    <property type="entry name" value="MEMO1_fam"/>
</dbReference>
<sequence length="451" mass="48806">MNLRAPAVAGAFYPANPAALDRMVAGFLEDAHTERLPAKAIIAPHAGYVYSGPIAGTAYAGVAHLGGRITRVLLLGPAHRYGFRGIAYPSADALETPLGAVPVDNDAIAAIRDLPDVQRIDRAFDGEHSLEVHLPFIQRLFPEASVVPLVVGHVDPARVDAVLQRLWGGPETLIVVSSDLSHFHDHATAHRLDLETSQAIEAADIERLSGDRACGYLPVAGLLMRARALDLRVTTRDLRNSGDTAGDRDRVVGYGAYSVEPATAAHLSDAHRELLLEAARRALAHAVKTGRAPQVRAEDFPMPLRAIRRTFVTLTIDGELRGCIGTTQASRPLVEDVVENAVRSAMQDPRFGPLTAAELPRVDIAVSILSHDRPLPFRDEEDLIAKLRPGIDGLILRAGRDGALFLPKVWDMLPDRRQFVAQLKRKAGWAPDRPVPGLEATVFGAETFGKE</sequence>
<dbReference type="NCBIfam" id="TIGR04335">
    <property type="entry name" value="AmmeMemoSam_A"/>
    <property type="match status" value="1"/>
</dbReference>
<dbReference type="Pfam" id="PF01875">
    <property type="entry name" value="Memo"/>
    <property type="match status" value="1"/>
</dbReference>
<dbReference type="Gene3D" id="3.30.700.20">
    <property type="entry name" value="Hypothetical protein ph0010, domain 1"/>
    <property type="match status" value="1"/>
</dbReference>
<feature type="domain" description="AMMECR1" evidence="3">
    <location>
        <begin position="270"/>
        <end position="451"/>
    </location>
</feature>
<accession>A0ABS4STV8</accession>
<dbReference type="PANTHER" id="PTHR11060">
    <property type="entry name" value="PROTEIN MEMO1"/>
    <property type="match status" value="1"/>
</dbReference>
<dbReference type="EMBL" id="JAGINP010000021">
    <property type="protein sequence ID" value="MBP2295402.1"/>
    <property type="molecule type" value="Genomic_DNA"/>
</dbReference>
<name>A0ABS4STV8_9PROT</name>
<dbReference type="HAMAP" id="MF_00055">
    <property type="entry name" value="MEMO1"/>
    <property type="match status" value="1"/>
</dbReference>
<evidence type="ECO:0000256" key="1">
    <source>
        <dbReference type="ARBA" id="ARBA00006315"/>
    </source>
</evidence>
<evidence type="ECO:0000313" key="5">
    <source>
        <dbReference type="Proteomes" id="UP000781958"/>
    </source>
</evidence>
<dbReference type="Proteomes" id="UP000781958">
    <property type="component" value="Unassembled WGS sequence"/>
</dbReference>
<evidence type="ECO:0000256" key="2">
    <source>
        <dbReference type="HAMAP-Rule" id="MF_00055"/>
    </source>
</evidence>
<dbReference type="RefSeq" id="WP_209769880.1">
    <property type="nucleotide sequence ID" value="NZ_JAGINP010000021.1"/>
</dbReference>
<comment type="similarity">
    <text evidence="1 2">Belongs to the MEMO1 family.</text>
</comment>
<evidence type="ECO:0000259" key="3">
    <source>
        <dbReference type="PROSITE" id="PS51112"/>
    </source>
</evidence>
<dbReference type="Gene3D" id="3.30.1490.150">
    <property type="entry name" value="Hypothetical protein ph0010, domain 2"/>
    <property type="match status" value="1"/>
</dbReference>
<reference evidence="4 5" key="1">
    <citation type="submission" date="2021-03" db="EMBL/GenBank/DDBJ databases">
        <title>Genomic Encyclopedia of Type Strains, Phase III (KMG-III): the genomes of soil and plant-associated and newly described type strains.</title>
        <authorList>
            <person name="Whitman W."/>
        </authorList>
    </citation>
    <scope>NUCLEOTIDE SEQUENCE [LARGE SCALE GENOMIC DNA]</scope>
    <source>
        <strain evidence="4 5">IMMIB AFH-6</strain>
    </source>
</reference>
<dbReference type="CDD" id="cd07361">
    <property type="entry name" value="MEMO_like"/>
    <property type="match status" value="1"/>
</dbReference>
<proteinExistence type="inferred from homology"/>
<dbReference type="Gene3D" id="3.40.830.10">
    <property type="entry name" value="LigB-like"/>
    <property type="match status" value="1"/>
</dbReference>
<dbReference type="Pfam" id="PF01871">
    <property type="entry name" value="AMMECR1"/>
    <property type="match status" value="1"/>
</dbReference>
<evidence type="ECO:0000313" key="4">
    <source>
        <dbReference type="EMBL" id="MBP2295402.1"/>
    </source>
</evidence>
<keyword evidence="5" id="KW-1185">Reference proteome</keyword>
<dbReference type="InterPro" id="IPR027485">
    <property type="entry name" value="AMMECR1_N"/>
</dbReference>
<dbReference type="PROSITE" id="PS51112">
    <property type="entry name" value="AMMECR1"/>
    <property type="match status" value="1"/>
</dbReference>
<dbReference type="InterPro" id="IPR036071">
    <property type="entry name" value="AMMECR1_dom_sf"/>
</dbReference>
<comment type="caution">
    <text evidence="4">The sequence shown here is derived from an EMBL/GenBank/DDBJ whole genome shotgun (WGS) entry which is preliminary data.</text>
</comment>
<dbReference type="InterPro" id="IPR027623">
    <property type="entry name" value="AmmeMemoSam_A"/>
</dbReference>